<reference evidence="4 5" key="1">
    <citation type="journal article" date="2016" name="J. Zhejiang Univ. Sci. B">
        <title>Antibiotic resistance mechanisms of Myroides sp.</title>
        <authorList>
            <person name="Hu S."/>
            <person name="Yuan S."/>
            <person name="Qu H."/>
            <person name="Jiang T."/>
            <person name="Zhou Y."/>
            <person name="Wang M."/>
            <person name="Ming D."/>
        </authorList>
    </citation>
    <scope>NUCLEOTIDE SEQUENCE [LARGE SCALE GENOMIC DNA]</scope>
    <source>
        <strain evidence="4 5">PR63039</strain>
    </source>
</reference>
<name>A0A0U3G8U3_9FLAO</name>
<evidence type="ECO:0000256" key="3">
    <source>
        <dbReference type="ARBA" id="ARBA00049429"/>
    </source>
</evidence>
<comment type="catalytic activity">
    <reaction evidence="3">
        <text>L-arginine + H2O = L-citrulline + NH4(+)</text>
        <dbReference type="Rhea" id="RHEA:19597"/>
        <dbReference type="ChEBI" id="CHEBI:15377"/>
        <dbReference type="ChEBI" id="CHEBI:28938"/>
        <dbReference type="ChEBI" id="CHEBI:32682"/>
        <dbReference type="ChEBI" id="CHEBI:57743"/>
        <dbReference type="EC" id="3.5.3.6"/>
    </reaction>
</comment>
<organism evidence="4 5">
    <name type="scientific">Myroides odoratimimus</name>
    <dbReference type="NCBI Taxonomy" id="76832"/>
    <lineage>
        <taxon>Bacteria</taxon>
        <taxon>Pseudomonadati</taxon>
        <taxon>Bacteroidota</taxon>
        <taxon>Flavobacteriia</taxon>
        <taxon>Flavobacteriales</taxon>
        <taxon>Flavobacteriaceae</taxon>
        <taxon>Myroides</taxon>
    </lineage>
</organism>
<dbReference type="AlphaFoldDB" id="A0A0U3G8U3"/>
<dbReference type="GeneID" id="66973679"/>
<protein>
    <recommendedName>
        <fullName evidence="2">arginine deiminase</fullName>
        <ecNumber evidence="2">3.5.3.6</ecNumber>
    </recommendedName>
</protein>
<gene>
    <name evidence="4" type="ORF">AS202_02255</name>
</gene>
<accession>A0A0U3G8U3</accession>
<sequence>MLKLNVKNETSRLRAVVLGTANSIGPTPTVEEAYDPKSLEHIKAGTYPVESDMIQEMDAFNKVFEKYDVKVYRPEIIEDYNQIFTRDIGFVIEDKFIKANILPDRDRELHAIQYVLDQINPASIISAPEEVHFEGGDVMPWNDYIFIGSYKRPDYKEYITARTNQLGVDFIKELFPNKTVLSFDLVKSRTEPRDNALHLDCCFQPIGNDKGIIYKGGFYDEKEYYQLVEIFGKDNLFHIEREEMYHMFSNVFSISPEVIVSERNFTRLNNWLRDNNFVVEEIPYAEIAKQEGLLRCSTLPLIRD</sequence>
<dbReference type="PANTHER" id="PTHR47271">
    <property type="entry name" value="ARGININE DEIMINASE"/>
    <property type="match status" value="1"/>
</dbReference>
<evidence type="ECO:0000256" key="2">
    <source>
        <dbReference type="ARBA" id="ARBA00012171"/>
    </source>
</evidence>
<comment type="pathway">
    <text evidence="1">Amino-acid degradation; L-arginine degradation via ADI pathway; carbamoyl phosphate from L-arginine: step 1/2.</text>
</comment>
<proteinExistence type="predicted"/>
<dbReference type="GO" id="GO:0019546">
    <property type="term" value="P:L-arginine deiminase pathway"/>
    <property type="evidence" value="ECO:0007669"/>
    <property type="project" value="TreeGrafter"/>
</dbReference>
<dbReference type="EC" id="3.5.3.6" evidence="2"/>
<evidence type="ECO:0000313" key="4">
    <source>
        <dbReference type="EMBL" id="ALU25048.1"/>
    </source>
</evidence>
<dbReference type="KEGG" id="mod:AS202_02255"/>
<evidence type="ECO:0000313" key="5">
    <source>
        <dbReference type="Proteomes" id="UP000069030"/>
    </source>
</evidence>
<dbReference type="RefSeq" id="WP_006259466.1">
    <property type="nucleotide sequence ID" value="NZ_BCMQ01000021.1"/>
</dbReference>
<dbReference type="EMBL" id="CP013690">
    <property type="protein sequence ID" value="ALU25048.1"/>
    <property type="molecule type" value="Genomic_DNA"/>
</dbReference>
<evidence type="ECO:0000256" key="1">
    <source>
        <dbReference type="ARBA" id="ARBA00005213"/>
    </source>
</evidence>
<dbReference type="eggNOG" id="COG1834">
    <property type="taxonomic scope" value="Bacteria"/>
</dbReference>
<dbReference type="GO" id="GO:0016990">
    <property type="term" value="F:arginine deiminase activity"/>
    <property type="evidence" value="ECO:0007669"/>
    <property type="project" value="UniProtKB-EC"/>
</dbReference>
<dbReference type="Gene3D" id="3.75.10.10">
    <property type="entry name" value="L-arginine/glycine Amidinotransferase, Chain A"/>
    <property type="match status" value="1"/>
</dbReference>
<dbReference type="SUPFAM" id="SSF55909">
    <property type="entry name" value="Pentein"/>
    <property type="match status" value="1"/>
</dbReference>
<dbReference type="Proteomes" id="UP000069030">
    <property type="component" value="Chromosome"/>
</dbReference>
<dbReference type="PANTHER" id="PTHR47271:SF2">
    <property type="entry name" value="ARGININE DEIMINASE"/>
    <property type="match status" value="1"/>
</dbReference>